<feature type="domain" description="CHASE2" evidence="7">
    <location>
        <begin position="32"/>
        <end position="354"/>
    </location>
</feature>
<sequence length="656" mass="75228">MLWSKSSQIKFLSLGIICSVFYNFIFSQIPIVHKLELQLQDIFLRLNQPKTIPPEIILVKIQPQDLANQKLSLGRIFYADLVEHLLESGASVVVLNLHNDWEESPELEYPIKINEIINKPLKTLVQNHSKQIVLVTRINSIINSKKPKFFIYNHLIPFDSERLQPLIPPETIQGFFEYENQAETPAHLSSTGRSYHLIGRFFLSEEINEIKTFKSVPLLALEKWEQQQKKVYFSSRFSQIKTPIKIKFWGKSGTFPFLELTSICQPNKDKKCLVLSPKKLSQQVQNKVIFIGFVEGNNIQTMPILSPFGDSMAGVEIQANIMASLMTDSFLQIPSQWVDLIIIIFGAFLISIGIYNYRNWQLLFIVLAIFSVYLGLCLIVWKCKWILLIIQPLLVWTVTGISIFIYFIFGQQKEVIALQNYQITQLKAAEQEAILSRTRKILHRIAADIHHGALQELKLVMDRIELESDLDIDLILDKLTALGQEIRNKLSNIRDLTEKMEITPILQPGLDIGIKTTLEELESSGKLTLKVITEIQPLQEPELNSIWIEHREEIYRFFREALNNVIQHAQPPHGTATQVFVSLKQQGDKCTLVIANDGAMLASTYRPKKGGYGTKIMDTIANELLNGIWEISVLPNEEVRVTLSWRLPPKIRLTDH</sequence>
<evidence type="ECO:0000313" key="8">
    <source>
        <dbReference type="EMBL" id="MDB9443830.1"/>
    </source>
</evidence>
<keyword evidence="6" id="KW-0812">Transmembrane</keyword>
<evidence type="ECO:0000256" key="2">
    <source>
        <dbReference type="ARBA" id="ARBA00012438"/>
    </source>
</evidence>
<reference evidence="8 9" key="1">
    <citation type="submission" date="2023-01" db="EMBL/GenBank/DDBJ databases">
        <title>Genomes from the Australian National Cyanobacteria Reference Collection.</title>
        <authorList>
            <person name="Willis A."/>
            <person name="Lee E.M.F."/>
        </authorList>
    </citation>
    <scope>NUCLEOTIDE SEQUENCE [LARGE SCALE GENOMIC DNA]</scope>
    <source>
        <strain evidence="8 9">CS-549</strain>
    </source>
</reference>
<dbReference type="EC" id="2.7.13.3" evidence="2"/>
<feature type="transmembrane region" description="Helical" evidence="6">
    <location>
        <begin position="362"/>
        <end position="381"/>
    </location>
</feature>
<accession>A0ABT4ZWP9</accession>
<dbReference type="SUPFAM" id="SSF55874">
    <property type="entry name" value="ATPase domain of HSP90 chaperone/DNA topoisomerase II/histidine kinase"/>
    <property type="match status" value="1"/>
</dbReference>
<dbReference type="PANTHER" id="PTHR24421:SF10">
    <property type="entry name" value="NITRATE_NITRITE SENSOR PROTEIN NARQ"/>
    <property type="match status" value="1"/>
</dbReference>
<evidence type="ECO:0000256" key="6">
    <source>
        <dbReference type="SAM" id="Phobius"/>
    </source>
</evidence>
<dbReference type="Pfam" id="PF05226">
    <property type="entry name" value="CHASE2"/>
    <property type="match status" value="1"/>
</dbReference>
<keyword evidence="5" id="KW-0902">Two-component regulatory system</keyword>
<protein>
    <recommendedName>
        <fullName evidence="2">histidine kinase</fullName>
        <ecNumber evidence="2">2.7.13.3</ecNumber>
    </recommendedName>
</protein>
<gene>
    <name evidence="8" type="ORF">PN497_21115</name>
</gene>
<evidence type="ECO:0000256" key="1">
    <source>
        <dbReference type="ARBA" id="ARBA00000085"/>
    </source>
</evidence>
<evidence type="ECO:0000256" key="4">
    <source>
        <dbReference type="ARBA" id="ARBA00022777"/>
    </source>
</evidence>
<dbReference type="Gene3D" id="3.30.565.10">
    <property type="entry name" value="Histidine kinase-like ATPase, C-terminal domain"/>
    <property type="match status" value="1"/>
</dbReference>
<keyword evidence="4" id="KW-0418">Kinase</keyword>
<proteinExistence type="predicted"/>
<keyword evidence="3" id="KW-0808">Transferase</keyword>
<dbReference type="RefSeq" id="WP_096567161.1">
    <property type="nucleotide sequence ID" value="NZ_JAQMTI010000268.1"/>
</dbReference>
<keyword evidence="6" id="KW-0472">Membrane</keyword>
<keyword evidence="9" id="KW-1185">Reference proteome</keyword>
<comment type="catalytic activity">
    <reaction evidence="1">
        <text>ATP + protein L-histidine = ADP + protein N-phospho-L-histidine.</text>
        <dbReference type="EC" id="2.7.13.3"/>
    </reaction>
</comment>
<dbReference type="SMART" id="SM01080">
    <property type="entry name" value="CHASE2"/>
    <property type="match status" value="1"/>
</dbReference>
<keyword evidence="6" id="KW-1133">Transmembrane helix</keyword>
<dbReference type="Proteomes" id="UP001211711">
    <property type="component" value="Unassembled WGS sequence"/>
</dbReference>
<organism evidence="8 9">
    <name type="scientific">Sphaerospermopsis kisseleviana CS-549</name>
    <dbReference type="NCBI Taxonomy" id="3021783"/>
    <lineage>
        <taxon>Bacteria</taxon>
        <taxon>Bacillati</taxon>
        <taxon>Cyanobacteriota</taxon>
        <taxon>Cyanophyceae</taxon>
        <taxon>Nostocales</taxon>
        <taxon>Aphanizomenonaceae</taxon>
        <taxon>Sphaerospermopsis</taxon>
        <taxon>Sphaerospermopsis kisseleviana</taxon>
    </lineage>
</organism>
<comment type="caution">
    <text evidence="8">The sequence shown here is derived from an EMBL/GenBank/DDBJ whole genome shotgun (WGS) entry which is preliminary data.</text>
</comment>
<evidence type="ECO:0000259" key="7">
    <source>
        <dbReference type="SMART" id="SM01080"/>
    </source>
</evidence>
<dbReference type="EMBL" id="JAQMTI010000268">
    <property type="protein sequence ID" value="MDB9443830.1"/>
    <property type="molecule type" value="Genomic_DNA"/>
</dbReference>
<feature type="transmembrane region" description="Helical" evidence="6">
    <location>
        <begin position="337"/>
        <end position="355"/>
    </location>
</feature>
<dbReference type="PANTHER" id="PTHR24421">
    <property type="entry name" value="NITRATE/NITRITE SENSOR PROTEIN NARX-RELATED"/>
    <property type="match status" value="1"/>
</dbReference>
<dbReference type="InterPro" id="IPR036890">
    <property type="entry name" value="HATPase_C_sf"/>
</dbReference>
<dbReference type="InterPro" id="IPR050482">
    <property type="entry name" value="Sensor_HK_TwoCompSys"/>
</dbReference>
<feature type="transmembrane region" description="Helical" evidence="6">
    <location>
        <begin position="387"/>
        <end position="409"/>
    </location>
</feature>
<evidence type="ECO:0000256" key="3">
    <source>
        <dbReference type="ARBA" id="ARBA00022679"/>
    </source>
</evidence>
<evidence type="ECO:0000313" key="9">
    <source>
        <dbReference type="Proteomes" id="UP001211711"/>
    </source>
</evidence>
<dbReference type="InterPro" id="IPR007890">
    <property type="entry name" value="CHASE2"/>
</dbReference>
<name>A0ABT4ZWP9_9CYAN</name>
<evidence type="ECO:0000256" key="5">
    <source>
        <dbReference type="ARBA" id="ARBA00023012"/>
    </source>
</evidence>